<protein>
    <submittedName>
        <fullName evidence="1">Uncharacterized protein</fullName>
    </submittedName>
</protein>
<organism evidence="1 2">
    <name type="scientific">Sinanodonta woodiana</name>
    <name type="common">Chinese pond mussel</name>
    <name type="synonym">Anodonta woodiana</name>
    <dbReference type="NCBI Taxonomy" id="1069815"/>
    <lineage>
        <taxon>Eukaryota</taxon>
        <taxon>Metazoa</taxon>
        <taxon>Spiralia</taxon>
        <taxon>Lophotrochozoa</taxon>
        <taxon>Mollusca</taxon>
        <taxon>Bivalvia</taxon>
        <taxon>Autobranchia</taxon>
        <taxon>Heteroconchia</taxon>
        <taxon>Palaeoheterodonta</taxon>
        <taxon>Unionida</taxon>
        <taxon>Unionoidea</taxon>
        <taxon>Unionidae</taxon>
        <taxon>Unioninae</taxon>
        <taxon>Sinanodonta</taxon>
    </lineage>
</organism>
<gene>
    <name evidence="1" type="ORF">ACJMK2_024877</name>
</gene>
<comment type="caution">
    <text evidence="1">The sequence shown here is derived from an EMBL/GenBank/DDBJ whole genome shotgun (WGS) entry which is preliminary data.</text>
</comment>
<reference evidence="1 2" key="1">
    <citation type="submission" date="2024-11" db="EMBL/GenBank/DDBJ databases">
        <title>Chromosome-level genome assembly of the freshwater bivalve Anodonta woodiana.</title>
        <authorList>
            <person name="Chen X."/>
        </authorList>
    </citation>
    <scope>NUCLEOTIDE SEQUENCE [LARGE SCALE GENOMIC DNA]</scope>
    <source>
        <strain evidence="1">MN2024</strain>
        <tissue evidence="1">Gills</tissue>
    </source>
</reference>
<accession>A0ABD3XIN3</accession>
<sequence length="148" mass="17018">IKDININNGSLTFLLLNVNFMDSGNYTVFEGSLEKGKRSILVTRLILSGRVPNQMLLPFLCNNTNTASITIRKDNAFDYADYTKYDVARKTCTYIHDSQYYKDRIDNCVLNYTNFNLLLRDLTWSDNGIYTAWDDRGLLLDSIFVSVT</sequence>
<feature type="non-terminal residue" evidence="1">
    <location>
        <position position="148"/>
    </location>
</feature>
<dbReference type="Proteomes" id="UP001634394">
    <property type="component" value="Unassembled WGS sequence"/>
</dbReference>
<evidence type="ECO:0000313" key="2">
    <source>
        <dbReference type="Proteomes" id="UP001634394"/>
    </source>
</evidence>
<dbReference type="EMBL" id="JBJQND010000002">
    <property type="protein sequence ID" value="KAL3884773.1"/>
    <property type="molecule type" value="Genomic_DNA"/>
</dbReference>
<keyword evidence="2" id="KW-1185">Reference proteome</keyword>
<evidence type="ECO:0000313" key="1">
    <source>
        <dbReference type="EMBL" id="KAL3884773.1"/>
    </source>
</evidence>
<dbReference type="AlphaFoldDB" id="A0ABD3XIN3"/>
<feature type="non-terminal residue" evidence="1">
    <location>
        <position position="1"/>
    </location>
</feature>
<name>A0ABD3XIN3_SINWO</name>
<proteinExistence type="predicted"/>